<evidence type="ECO:0000256" key="1">
    <source>
        <dbReference type="ARBA" id="ARBA00022679"/>
    </source>
</evidence>
<dbReference type="STRING" id="1617426.TR69_WS6001001279"/>
<accession>A0A136LWG4</accession>
<evidence type="ECO:0000259" key="2">
    <source>
        <dbReference type="Pfam" id="PF00534"/>
    </source>
</evidence>
<dbReference type="GO" id="GO:0016757">
    <property type="term" value="F:glycosyltransferase activity"/>
    <property type="evidence" value="ECO:0007669"/>
    <property type="project" value="UniProtKB-KW"/>
</dbReference>
<evidence type="ECO:0000259" key="3">
    <source>
        <dbReference type="Pfam" id="PF13439"/>
    </source>
</evidence>
<feature type="domain" description="Glycosyltransferase subfamily 4-like N-terminal" evidence="3">
    <location>
        <begin position="419"/>
        <end position="587"/>
    </location>
</feature>
<feature type="domain" description="Glycosyltransferase subfamily 4-like N-terminal" evidence="3">
    <location>
        <begin position="60"/>
        <end position="187"/>
    </location>
</feature>
<dbReference type="EC" id="2.4.1.57" evidence="4"/>
<protein>
    <submittedName>
        <fullName evidence="4">GDP-mannose-dependent alpha-(1-2)-phosphatidylinositol mannosyltransferase</fullName>
        <ecNumber evidence="4">2.4.1.57</ecNumber>
    </submittedName>
</protein>
<feature type="domain" description="Glycosyl transferase family 1" evidence="2">
    <location>
        <begin position="211"/>
        <end position="376"/>
    </location>
</feature>
<dbReference type="AlphaFoldDB" id="A0A136LWG4"/>
<dbReference type="GO" id="GO:0009103">
    <property type="term" value="P:lipopolysaccharide biosynthetic process"/>
    <property type="evidence" value="ECO:0007669"/>
    <property type="project" value="TreeGrafter"/>
</dbReference>
<dbReference type="CDD" id="cd03801">
    <property type="entry name" value="GT4_PimA-like"/>
    <property type="match status" value="1"/>
</dbReference>
<organism evidence="4 5">
    <name type="scientific">candidate division WS6 bacterium OLB20</name>
    <dbReference type="NCBI Taxonomy" id="1617426"/>
    <lineage>
        <taxon>Bacteria</taxon>
        <taxon>Candidatus Dojkabacteria</taxon>
    </lineage>
</organism>
<dbReference type="InterPro" id="IPR028098">
    <property type="entry name" value="Glyco_trans_4-like_N"/>
</dbReference>
<gene>
    <name evidence="4" type="primary">pimA</name>
    <name evidence="4" type="ORF">TR69_WS6001001279</name>
</gene>
<evidence type="ECO:0000313" key="5">
    <source>
        <dbReference type="Proteomes" id="UP000070457"/>
    </source>
</evidence>
<proteinExistence type="predicted"/>
<sequence length="787" mass="89809">MRIGIDITFLFDQYSSRGIGTYGKAVVSRLITDSSHTWILFGFKSMRENLDELGVTKHKQLSFVSLGKPRSSNPLNLLRFRFSVLPKIRRAKLDVFFAPHFERGLPVGSVKTAVMMHDVIPFVTGVYSRKGGLANTIKGIFYRRNLAQARKADLVITNSDFSERELIQKGGFSPEKVERIYLGVNEQFRKGNISGDDRDIRRVLMMYKISQPYILYYGGLETNKNVSALIHAFKGTTTRYPDLKLVLVGKDYKVGWDNKPVPQTPEARAILELIEELKLRHKVLITGEVDFGHMPIVLQNAKAFVHLSTYEGFGFSVLEAASAGIPVIIPRRSSYPELLGEAPLFVNPEEPQTVTDAILETLSDEKSSARMIKAGIQAAQNFNWEQTAAATKDKLLDLAGTVSPLRIGMLLPYFHPFKGGAETNGLELARRMVDIGHSVEVFTGTIPGEEDLPLEDEYAGIRIHRLPRKNSAYYLSFYPALFMRLLRTHLDLLHVHGFGFIWHDFCLLFKRLLSRTVMINTPHGPFMAHGDYSFRQKLFRSVFTFMQSLYLRWLYRGVIEVNPSQKDWIMRYRIPEHKIGYLPNGISEECFGEINTDDFDSEYDTKGRFVITCIGRYEKYKGLEDLIHVTGDLIEKRKDIVIVAIGRSGDYLSELQNLVKEMKLQDHVKLLVGSDDTTKLAALARSEVFVMPSRWEAFGISMLEAMAQENAIISTRTEGGEFLIKDGVNGLLYDYGDQRELRSHLQKLLDERDLRRSMQDENKKKARDFTWDKIADEYADYIKLITR</sequence>
<dbReference type="InterPro" id="IPR001296">
    <property type="entry name" value="Glyco_trans_1"/>
</dbReference>
<dbReference type="Gene3D" id="3.40.50.2000">
    <property type="entry name" value="Glycogen Phosphorylase B"/>
    <property type="match status" value="4"/>
</dbReference>
<dbReference type="Pfam" id="PF13439">
    <property type="entry name" value="Glyco_transf_4"/>
    <property type="match status" value="2"/>
</dbReference>
<reference evidence="4 5" key="1">
    <citation type="submission" date="2015-02" db="EMBL/GenBank/DDBJ databases">
        <title>Improved understanding of the partial-nitritation anammox process through 23 genomes representing the majority of the microbial community.</title>
        <authorList>
            <person name="Speth D.R."/>
            <person name="In T Zandt M."/>
            <person name="Guerrero Cruz S."/>
            <person name="Jetten M.S."/>
            <person name="Dutilh B.E."/>
        </authorList>
    </citation>
    <scope>NUCLEOTIDE SEQUENCE [LARGE SCALE GENOMIC DNA]</scope>
    <source>
        <strain evidence="4">OLB20</strain>
    </source>
</reference>
<keyword evidence="4" id="KW-0328">Glycosyltransferase</keyword>
<evidence type="ECO:0000313" key="4">
    <source>
        <dbReference type="EMBL" id="KXK25989.1"/>
    </source>
</evidence>
<dbReference type="Pfam" id="PF00534">
    <property type="entry name" value="Glycos_transf_1"/>
    <property type="match status" value="2"/>
</dbReference>
<dbReference type="PANTHER" id="PTHR46401:SF2">
    <property type="entry name" value="GLYCOSYLTRANSFERASE WBBK-RELATED"/>
    <property type="match status" value="1"/>
</dbReference>
<dbReference type="Proteomes" id="UP000070457">
    <property type="component" value="Unassembled WGS sequence"/>
</dbReference>
<keyword evidence="1 4" id="KW-0808">Transferase</keyword>
<feature type="domain" description="Glycosyl transferase family 1" evidence="2">
    <location>
        <begin position="606"/>
        <end position="764"/>
    </location>
</feature>
<comment type="caution">
    <text evidence="4">The sequence shown here is derived from an EMBL/GenBank/DDBJ whole genome shotgun (WGS) entry which is preliminary data.</text>
</comment>
<dbReference type="EMBL" id="JYNZ01000005">
    <property type="protein sequence ID" value="KXK25989.1"/>
    <property type="molecule type" value="Genomic_DNA"/>
</dbReference>
<dbReference type="CDD" id="cd03809">
    <property type="entry name" value="GT4_MtfB-like"/>
    <property type="match status" value="1"/>
</dbReference>
<name>A0A136LWG4_9BACT</name>
<dbReference type="SUPFAM" id="SSF53756">
    <property type="entry name" value="UDP-Glycosyltransferase/glycogen phosphorylase"/>
    <property type="match status" value="2"/>
</dbReference>
<dbReference type="PANTHER" id="PTHR46401">
    <property type="entry name" value="GLYCOSYLTRANSFERASE WBBK-RELATED"/>
    <property type="match status" value="1"/>
</dbReference>